<evidence type="ECO:0000313" key="1">
    <source>
        <dbReference type="EMBL" id="KAJ7380287.1"/>
    </source>
</evidence>
<protein>
    <submittedName>
        <fullName evidence="1">Uncharacterized protein</fullName>
    </submittedName>
</protein>
<proteinExistence type="predicted"/>
<organism evidence="1 2">
    <name type="scientific">Desmophyllum pertusum</name>
    <dbReference type="NCBI Taxonomy" id="174260"/>
    <lineage>
        <taxon>Eukaryota</taxon>
        <taxon>Metazoa</taxon>
        <taxon>Cnidaria</taxon>
        <taxon>Anthozoa</taxon>
        <taxon>Hexacorallia</taxon>
        <taxon>Scleractinia</taxon>
        <taxon>Caryophylliina</taxon>
        <taxon>Caryophylliidae</taxon>
        <taxon>Desmophyllum</taxon>
    </lineage>
</organism>
<dbReference type="EMBL" id="MU826354">
    <property type="protein sequence ID" value="KAJ7380287.1"/>
    <property type="molecule type" value="Genomic_DNA"/>
</dbReference>
<dbReference type="Proteomes" id="UP001163046">
    <property type="component" value="Unassembled WGS sequence"/>
</dbReference>
<sequence>MTDIVTGAEYRQRRGTLGGIGEDEAVPLYIVELAAGLLGVLVVDLAAGVNHAYAEENYYGVVWRGMRVSPQGNENMQHKLLSGELCLYLELMEYVCGMRDLDPLAYTEYQTSKFLQR</sequence>
<gene>
    <name evidence="1" type="ORF">OS493_011003</name>
</gene>
<evidence type="ECO:0000313" key="2">
    <source>
        <dbReference type="Proteomes" id="UP001163046"/>
    </source>
</evidence>
<dbReference type="AlphaFoldDB" id="A0A9W9ZET9"/>
<comment type="caution">
    <text evidence="1">The sequence shown here is derived from an EMBL/GenBank/DDBJ whole genome shotgun (WGS) entry which is preliminary data.</text>
</comment>
<keyword evidence="2" id="KW-1185">Reference proteome</keyword>
<reference evidence="1" key="1">
    <citation type="submission" date="2023-01" db="EMBL/GenBank/DDBJ databases">
        <title>Genome assembly of the deep-sea coral Lophelia pertusa.</title>
        <authorList>
            <person name="Herrera S."/>
            <person name="Cordes E."/>
        </authorList>
    </citation>
    <scope>NUCLEOTIDE SEQUENCE</scope>
    <source>
        <strain evidence="1">USNM1676648</strain>
        <tissue evidence="1">Polyp</tissue>
    </source>
</reference>
<accession>A0A9W9ZET9</accession>
<name>A0A9W9ZET9_9CNID</name>